<evidence type="ECO:0000256" key="1">
    <source>
        <dbReference type="ARBA" id="ARBA00022491"/>
    </source>
</evidence>
<proteinExistence type="predicted"/>
<keyword evidence="5" id="KW-1133">Transmembrane helix</keyword>
<evidence type="ECO:0000256" key="5">
    <source>
        <dbReference type="SAM" id="Phobius"/>
    </source>
</evidence>
<keyword evidence="3" id="KW-0238">DNA-binding</keyword>
<gene>
    <name evidence="7" type="ORF">B5E75_13330</name>
</gene>
<dbReference type="GO" id="GO:0003700">
    <property type="term" value="F:DNA-binding transcription factor activity"/>
    <property type="evidence" value="ECO:0007669"/>
    <property type="project" value="InterPro"/>
</dbReference>
<reference evidence="7 8" key="1">
    <citation type="journal article" date="2018" name="BMC Genomics">
        <title>Whole genome sequencing and function prediction of 133 gut anaerobes isolated from chicken caecum in pure cultures.</title>
        <authorList>
            <person name="Medvecky M."/>
            <person name="Cejkova D."/>
            <person name="Polansky O."/>
            <person name="Karasova D."/>
            <person name="Kubasova T."/>
            <person name="Cizek A."/>
            <person name="Rychlik I."/>
        </authorList>
    </citation>
    <scope>NUCLEOTIDE SEQUENCE [LARGE SCALE GENOMIC DNA]</scope>
    <source>
        <strain evidence="7 8">An13</strain>
    </source>
</reference>
<keyword evidence="4" id="KW-0804">Transcription</keyword>
<dbReference type="EMBL" id="NFLJ01000055">
    <property type="protein sequence ID" value="OUQ31513.1"/>
    <property type="molecule type" value="Genomic_DNA"/>
</dbReference>
<dbReference type="RefSeq" id="WP_087360200.1">
    <property type="nucleotide sequence ID" value="NZ_NFLJ01000055.1"/>
</dbReference>
<sequence>DLERELGLSKYTLRYYEKEGLITPQRDDNGYRHYSDEDLQTLKLVKFLRSLNISIDDVKAIIHGKLDFHECLKMNQIHLDHQIESLKEVKKTIDNYHDKDLPLIPALQDIQETTHHWKLGIQKTTNAVSLGRKLTKVWAKRQMIYNMVIGALMAFLISMVFIAMIDSVGLRFLIYMMIYVLVELIIIAFSYKMTSSAMIDLTLNQSVEFFESGIRYYQFKNPIKNIQYFFAVLRGKDKQYMKYYRYEDIRKVSLYVKKRYMKIASPIAYENDVIDFEFEFCDGQKFYFYYPMILDDDARYIGAILEAKVSCIEDKDNVLYAMKNGLNITDYMMSKNNSEDKGYENK</sequence>
<comment type="caution">
    <text evidence="7">The sequence shown here is derived from an EMBL/GenBank/DDBJ whole genome shotgun (WGS) entry which is preliminary data.</text>
</comment>
<keyword evidence="2" id="KW-0805">Transcription regulation</keyword>
<keyword evidence="5" id="KW-0472">Membrane</keyword>
<keyword evidence="5" id="KW-0812">Transmembrane</keyword>
<evidence type="ECO:0000313" key="8">
    <source>
        <dbReference type="Proteomes" id="UP000195305"/>
    </source>
</evidence>
<feature type="transmembrane region" description="Helical" evidence="5">
    <location>
        <begin position="143"/>
        <end position="166"/>
    </location>
</feature>
<dbReference type="Gene3D" id="1.10.1660.10">
    <property type="match status" value="1"/>
</dbReference>
<dbReference type="OrthoDB" id="9791488at2"/>
<feature type="transmembrane region" description="Helical" evidence="5">
    <location>
        <begin position="172"/>
        <end position="191"/>
    </location>
</feature>
<name>A0A1Y4SRU0_9FIRM</name>
<organism evidence="7 8">
    <name type="scientific">Massilimicrobiota timonensis</name>
    <dbReference type="NCBI Taxonomy" id="1776392"/>
    <lineage>
        <taxon>Bacteria</taxon>
        <taxon>Bacillati</taxon>
        <taxon>Bacillota</taxon>
        <taxon>Erysipelotrichia</taxon>
        <taxon>Erysipelotrichales</taxon>
        <taxon>Erysipelotrichaceae</taxon>
        <taxon>Massilimicrobiota</taxon>
    </lineage>
</organism>
<evidence type="ECO:0000313" key="7">
    <source>
        <dbReference type="EMBL" id="OUQ31513.1"/>
    </source>
</evidence>
<keyword evidence="1" id="KW-0678">Repressor</keyword>
<evidence type="ECO:0000259" key="6">
    <source>
        <dbReference type="PROSITE" id="PS50937"/>
    </source>
</evidence>
<dbReference type="InterPro" id="IPR047057">
    <property type="entry name" value="MerR_fam"/>
</dbReference>
<dbReference type="PANTHER" id="PTHR30204:SF69">
    <property type="entry name" value="MERR-FAMILY TRANSCRIPTIONAL REGULATOR"/>
    <property type="match status" value="1"/>
</dbReference>
<dbReference type="AlphaFoldDB" id="A0A1Y4SRU0"/>
<protein>
    <recommendedName>
        <fullName evidence="6">HTH merR-type domain-containing protein</fullName>
    </recommendedName>
</protein>
<dbReference type="InterPro" id="IPR000551">
    <property type="entry name" value="MerR-type_HTH_dom"/>
</dbReference>
<dbReference type="PANTHER" id="PTHR30204">
    <property type="entry name" value="REDOX-CYCLING DRUG-SENSING TRANSCRIPTIONAL ACTIVATOR SOXR"/>
    <property type="match status" value="1"/>
</dbReference>
<dbReference type="GO" id="GO:0003677">
    <property type="term" value="F:DNA binding"/>
    <property type="evidence" value="ECO:0007669"/>
    <property type="project" value="UniProtKB-KW"/>
</dbReference>
<dbReference type="PROSITE" id="PS50937">
    <property type="entry name" value="HTH_MERR_2"/>
    <property type="match status" value="1"/>
</dbReference>
<evidence type="ECO:0000256" key="2">
    <source>
        <dbReference type="ARBA" id="ARBA00023015"/>
    </source>
</evidence>
<dbReference type="InterPro" id="IPR009061">
    <property type="entry name" value="DNA-bd_dom_put_sf"/>
</dbReference>
<dbReference type="Proteomes" id="UP000195305">
    <property type="component" value="Unassembled WGS sequence"/>
</dbReference>
<dbReference type="CDD" id="cd00592">
    <property type="entry name" value="HTH_MerR-like"/>
    <property type="match status" value="1"/>
</dbReference>
<evidence type="ECO:0000256" key="4">
    <source>
        <dbReference type="ARBA" id="ARBA00023163"/>
    </source>
</evidence>
<evidence type="ECO:0000256" key="3">
    <source>
        <dbReference type="ARBA" id="ARBA00023125"/>
    </source>
</evidence>
<feature type="domain" description="HTH merR-type" evidence="6">
    <location>
        <begin position="1"/>
        <end position="64"/>
    </location>
</feature>
<keyword evidence="8" id="KW-1185">Reference proteome</keyword>
<dbReference type="Pfam" id="PF13411">
    <property type="entry name" value="MerR_1"/>
    <property type="match status" value="1"/>
</dbReference>
<dbReference type="SMART" id="SM00422">
    <property type="entry name" value="HTH_MERR"/>
    <property type="match status" value="1"/>
</dbReference>
<feature type="non-terminal residue" evidence="7">
    <location>
        <position position="1"/>
    </location>
</feature>
<accession>A0A1Y4SRU0</accession>
<dbReference type="SUPFAM" id="SSF46955">
    <property type="entry name" value="Putative DNA-binding domain"/>
    <property type="match status" value="1"/>
</dbReference>